<keyword evidence="14" id="KW-1185">Reference proteome</keyword>
<evidence type="ECO:0000256" key="8">
    <source>
        <dbReference type="ARBA" id="ARBA00023010"/>
    </source>
</evidence>
<keyword evidence="7 11" id="KW-1133">Transmembrane helix</keyword>
<keyword evidence="4 11" id="KW-0812">Transmembrane</keyword>
<feature type="transmembrane region" description="Helical" evidence="11">
    <location>
        <begin position="31"/>
        <end position="52"/>
    </location>
</feature>
<evidence type="ECO:0000256" key="1">
    <source>
        <dbReference type="ARBA" id="ARBA00004477"/>
    </source>
</evidence>
<evidence type="ECO:0000313" key="13">
    <source>
        <dbReference type="EMBL" id="KAF0745269.1"/>
    </source>
</evidence>
<name>A0A6G0XXM4_9STRA</name>
<dbReference type="InterPro" id="IPR030659">
    <property type="entry name" value="SecY_CS"/>
</dbReference>
<dbReference type="InterPro" id="IPR023201">
    <property type="entry name" value="SecY_dom_sf"/>
</dbReference>
<dbReference type="NCBIfam" id="NF006341">
    <property type="entry name" value="PRK08568.1-5"/>
    <property type="match status" value="1"/>
</dbReference>
<dbReference type="FunFam" id="1.10.3370.10:FF:000002">
    <property type="entry name" value="Transport Sec61 subunit alpha isoform 2"/>
    <property type="match status" value="1"/>
</dbReference>
<keyword evidence="8" id="KW-0811">Translocation</keyword>
<protein>
    <recommendedName>
        <fullName evidence="12">Translocon Sec61/SecY plug domain-containing protein</fullName>
    </recommendedName>
</protein>
<dbReference type="Proteomes" id="UP000481153">
    <property type="component" value="Unassembled WGS sequence"/>
</dbReference>
<dbReference type="Pfam" id="PF00344">
    <property type="entry name" value="SecY"/>
    <property type="match status" value="1"/>
</dbReference>
<dbReference type="PIRSF" id="PIRSF004557">
    <property type="entry name" value="SecY"/>
    <property type="match status" value="1"/>
</dbReference>
<feature type="transmembrane region" description="Helical" evidence="11">
    <location>
        <begin position="118"/>
        <end position="137"/>
    </location>
</feature>
<evidence type="ECO:0000313" key="14">
    <source>
        <dbReference type="Proteomes" id="UP000481153"/>
    </source>
</evidence>
<feature type="domain" description="Translocon Sec61/SecY plug" evidence="12">
    <location>
        <begin position="39"/>
        <end position="73"/>
    </location>
</feature>
<evidence type="ECO:0000256" key="7">
    <source>
        <dbReference type="ARBA" id="ARBA00022989"/>
    </source>
</evidence>
<evidence type="ECO:0000256" key="10">
    <source>
        <dbReference type="RuleBase" id="RU004349"/>
    </source>
</evidence>
<comment type="similarity">
    <text evidence="2 10">Belongs to the SecY/SEC61-alpha family.</text>
</comment>
<evidence type="ECO:0000256" key="2">
    <source>
        <dbReference type="ARBA" id="ARBA00005751"/>
    </source>
</evidence>
<dbReference type="InterPro" id="IPR002208">
    <property type="entry name" value="SecY/SEC61-alpha"/>
</dbReference>
<dbReference type="Gene3D" id="1.10.3370.10">
    <property type="entry name" value="SecY subunit domain"/>
    <property type="match status" value="1"/>
</dbReference>
<keyword evidence="3" id="KW-0813">Transport</keyword>
<dbReference type="EMBL" id="VJMJ01000002">
    <property type="protein sequence ID" value="KAF0745269.1"/>
    <property type="molecule type" value="Genomic_DNA"/>
</dbReference>
<feature type="transmembrane region" description="Helical" evidence="11">
    <location>
        <begin position="78"/>
        <end position="98"/>
    </location>
</feature>
<dbReference type="AlphaFoldDB" id="A0A6G0XXM4"/>
<dbReference type="VEuPathDB" id="FungiDB:AeMF1_001620"/>
<sequence>MVRLLHVLRPLMSVLPDVSQPDRRIPFREKVVWTVVCLLIFLVCSQLPLYGVKNTSASDSLYWMRAILASNRGTLMELGVGPIVTSGLVLQLLAGSNLLEVDQSSKEDRALFAGAQKLVGVFITLAQAIAYVFAGMYGDVNEIGAGSAILIIVQLFFAGLVVIALDETLQKGYGFGSGVSLFIATNVCQNIVWDTVAPVSITTGRGTEYRGAVVAFFHVLIARENKLNALKEAFYRQNLPNVTNVLATALMFVLITYVHGFRIDLPIKYQKFRAQQGAFPVKLFYTSNMPIILQTALVSNFYFASQLLFKRFGDNIFIRLVGVWSDVEGTTGAIPVSGLAYYISAPGSAAAILYDPIRAIVYVAFVLGSCAFFANVWTEVSGSASRDIARQLRDQQMVMKGHRDTSVVHVLNRYIPVAATFGGVAVGALVIISDFLGAIGSGTGVLLAVTIIYQYFEAFAREQTDLQSLLGFS</sequence>
<dbReference type="GO" id="GO:0005789">
    <property type="term" value="C:endoplasmic reticulum membrane"/>
    <property type="evidence" value="ECO:0007669"/>
    <property type="project" value="UniProtKB-SubCell"/>
</dbReference>
<keyword evidence="5" id="KW-0256">Endoplasmic reticulum</keyword>
<dbReference type="OrthoDB" id="420669at2759"/>
<gene>
    <name evidence="13" type="ORF">Ae201684_000300</name>
</gene>
<comment type="caution">
    <text evidence="13">The sequence shown here is derived from an EMBL/GenBank/DDBJ whole genome shotgun (WGS) entry which is preliminary data.</text>
</comment>
<keyword evidence="9 11" id="KW-0472">Membrane</keyword>
<dbReference type="GO" id="GO:0015031">
    <property type="term" value="P:protein transport"/>
    <property type="evidence" value="ECO:0007669"/>
    <property type="project" value="UniProtKB-KW"/>
</dbReference>
<comment type="subcellular location">
    <subcellularLocation>
        <location evidence="1">Endoplasmic reticulum membrane</location>
        <topology evidence="1">Multi-pass membrane protein</topology>
    </subcellularLocation>
</comment>
<evidence type="ECO:0000256" key="3">
    <source>
        <dbReference type="ARBA" id="ARBA00022448"/>
    </source>
</evidence>
<evidence type="ECO:0000256" key="6">
    <source>
        <dbReference type="ARBA" id="ARBA00022927"/>
    </source>
</evidence>
<evidence type="ECO:0000256" key="5">
    <source>
        <dbReference type="ARBA" id="ARBA00022824"/>
    </source>
</evidence>
<dbReference type="PANTHER" id="PTHR10906">
    <property type="entry name" value="SECY/SEC61-ALPHA FAMILY MEMBER"/>
    <property type="match status" value="1"/>
</dbReference>
<dbReference type="Pfam" id="PF10559">
    <property type="entry name" value="Plug_translocon"/>
    <property type="match status" value="1"/>
</dbReference>
<feature type="transmembrane region" description="Helical" evidence="11">
    <location>
        <begin position="143"/>
        <end position="165"/>
    </location>
</feature>
<evidence type="ECO:0000256" key="4">
    <source>
        <dbReference type="ARBA" id="ARBA00022692"/>
    </source>
</evidence>
<evidence type="ECO:0000259" key="12">
    <source>
        <dbReference type="Pfam" id="PF10559"/>
    </source>
</evidence>
<accession>A0A6G0XXM4</accession>
<feature type="transmembrane region" description="Helical" evidence="11">
    <location>
        <begin position="283"/>
        <end position="303"/>
    </location>
</feature>
<evidence type="ECO:0000256" key="11">
    <source>
        <dbReference type="SAM" id="Phobius"/>
    </source>
</evidence>
<keyword evidence="6" id="KW-0653">Protein transport</keyword>
<dbReference type="InterPro" id="IPR019561">
    <property type="entry name" value="Translocon_Sec61/SecY_plug_dom"/>
</dbReference>
<organism evidence="13 14">
    <name type="scientific">Aphanomyces euteiches</name>
    <dbReference type="NCBI Taxonomy" id="100861"/>
    <lineage>
        <taxon>Eukaryota</taxon>
        <taxon>Sar</taxon>
        <taxon>Stramenopiles</taxon>
        <taxon>Oomycota</taxon>
        <taxon>Saprolegniomycetes</taxon>
        <taxon>Saprolegniales</taxon>
        <taxon>Verrucalvaceae</taxon>
        <taxon>Aphanomyces</taxon>
    </lineage>
</organism>
<feature type="transmembrane region" description="Helical" evidence="11">
    <location>
        <begin position="245"/>
        <end position="263"/>
    </location>
</feature>
<evidence type="ECO:0000256" key="9">
    <source>
        <dbReference type="ARBA" id="ARBA00023136"/>
    </source>
</evidence>
<feature type="transmembrane region" description="Helical" evidence="11">
    <location>
        <begin position="414"/>
        <end position="432"/>
    </location>
</feature>
<dbReference type="SUPFAM" id="SSF103491">
    <property type="entry name" value="Preprotein translocase SecY subunit"/>
    <property type="match status" value="1"/>
</dbReference>
<feature type="transmembrane region" description="Helical" evidence="11">
    <location>
        <begin position="359"/>
        <end position="377"/>
    </location>
</feature>
<reference evidence="13 14" key="1">
    <citation type="submission" date="2019-07" db="EMBL/GenBank/DDBJ databases">
        <title>Genomics analysis of Aphanomyces spp. identifies a new class of oomycete effector associated with host adaptation.</title>
        <authorList>
            <person name="Gaulin E."/>
        </authorList>
    </citation>
    <scope>NUCLEOTIDE SEQUENCE [LARGE SCALE GENOMIC DNA]</scope>
    <source>
        <strain evidence="13 14">ATCC 201684</strain>
    </source>
</reference>
<dbReference type="NCBIfam" id="TIGR00967">
    <property type="entry name" value="3a0501s007"/>
    <property type="match status" value="1"/>
</dbReference>
<proteinExistence type="inferred from homology"/>
<dbReference type="PROSITE" id="PS00755">
    <property type="entry name" value="SECY_1"/>
    <property type="match status" value="1"/>
</dbReference>
<feature type="transmembrane region" description="Helical" evidence="11">
    <location>
        <begin position="439"/>
        <end position="456"/>
    </location>
</feature>